<proteinExistence type="predicted"/>
<evidence type="ECO:0000256" key="2">
    <source>
        <dbReference type="SAM" id="Phobius"/>
    </source>
</evidence>
<dbReference type="PANTHER" id="PTHR46826">
    <property type="match status" value="1"/>
</dbReference>
<feature type="transmembrane region" description="Helical" evidence="2">
    <location>
        <begin position="208"/>
        <end position="226"/>
    </location>
</feature>
<gene>
    <name evidence="5" type="ORF">ACHAWO_003510</name>
</gene>
<keyword evidence="2" id="KW-0472">Membrane</keyword>
<reference evidence="5 6" key="1">
    <citation type="submission" date="2024-10" db="EMBL/GenBank/DDBJ databases">
        <title>Updated reference genomes for cyclostephanoid diatoms.</title>
        <authorList>
            <person name="Roberts W.R."/>
            <person name="Alverson A.J."/>
        </authorList>
    </citation>
    <scope>NUCLEOTIDE SEQUENCE [LARGE SCALE GENOMIC DNA]</scope>
    <source>
        <strain evidence="5 6">AJA010-31</strain>
    </source>
</reference>
<evidence type="ECO:0000256" key="1">
    <source>
        <dbReference type="SAM" id="MobiDB-lite"/>
    </source>
</evidence>
<feature type="signal peptide" evidence="3">
    <location>
        <begin position="1"/>
        <end position="32"/>
    </location>
</feature>
<protein>
    <recommendedName>
        <fullName evidence="4">VTT domain-containing protein</fullName>
    </recommendedName>
</protein>
<name>A0ABD3MNP1_9STRA</name>
<dbReference type="InterPro" id="IPR053240">
    <property type="entry name" value="VTT_domain"/>
</dbReference>
<evidence type="ECO:0000259" key="4">
    <source>
        <dbReference type="Pfam" id="PF09335"/>
    </source>
</evidence>
<dbReference type="InterPro" id="IPR032816">
    <property type="entry name" value="VTT_dom"/>
</dbReference>
<keyword evidence="6" id="KW-1185">Reference proteome</keyword>
<keyword evidence="2" id="KW-0812">Transmembrane</keyword>
<organism evidence="5 6">
    <name type="scientific">Cyclotella atomus</name>
    <dbReference type="NCBI Taxonomy" id="382360"/>
    <lineage>
        <taxon>Eukaryota</taxon>
        <taxon>Sar</taxon>
        <taxon>Stramenopiles</taxon>
        <taxon>Ochrophyta</taxon>
        <taxon>Bacillariophyta</taxon>
        <taxon>Coscinodiscophyceae</taxon>
        <taxon>Thalassiosirophycidae</taxon>
        <taxon>Stephanodiscales</taxon>
        <taxon>Stephanodiscaceae</taxon>
        <taxon>Cyclotella</taxon>
    </lineage>
</organism>
<evidence type="ECO:0000313" key="6">
    <source>
        <dbReference type="Proteomes" id="UP001530400"/>
    </source>
</evidence>
<feature type="chain" id="PRO_5044872992" description="VTT domain-containing protein" evidence="3">
    <location>
        <begin position="33"/>
        <end position="550"/>
    </location>
</feature>
<sequence length="550" mass="60283">MLNQSTSQTMALQSFLFLLLISLQSIYHPVHSFAPQPSHHLSPHIITTTSLYSKKTDNQLEEEARIKILSDRRKTIRSILRAADSTRRYRLSNGLVPELDPETNEPLKSDTKAALSLTAFIVAGGAVALRIGGRAALVSALGLDFTTNSEIKDSLNTVMEFTSNMDTGVELALFVLAWTFVKVFCFDAGGVVLALASGVLFGGVWEGAILSAFSATIGSSVAFGMAKVDSPVRKKALEVLDDNPSLRGIEKVVAKDGLKAILTLRLAPVLPIPIGLYNYVYGVTNVPYFDFAGGIFLGSLKPYLLDSYLGVFGKQLVDGTAETEVGSTQDILLLVALGVSVLIGVFASQLANETWESINAEVEREKAERGEEEEDRVMREFMGMTLPQFIVGFQLSMKAADKRVNAMIEEEYHAKYWNYTTEELASRNDVIDPATFPTSPEVMGRGKGFDIAQDICNGLCLSPNLLGAYFRYADPLFDENKALADKERLHKTSVASESSTLETNPLDTETPIENKQSDDMQTMITDASADDLLVILQTLREKVDAELKRY</sequence>
<keyword evidence="2" id="KW-1133">Transmembrane helix</keyword>
<dbReference type="AlphaFoldDB" id="A0ABD3MNP1"/>
<dbReference type="EMBL" id="JALLPJ020001398">
    <property type="protein sequence ID" value="KAL3765646.1"/>
    <property type="molecule type" value="Genomic_DNA"/>
</dbReference>
<feature type="domain" description="VTT" evidence="4">
    <location>
        <begin position="191"/>
        <end position="311"/>
    </location>
</feature>
<dbReference type="Proteomes" id="UP001530400">
    <property type="component" value="Unassembled WGS sequence"/>
</dbReference>
<accession>A0ABD3MNP1</accession>
<dbReference type="Pfam" id="PF09335">
    <property type="entry name" value="VTT_dom"/>
    <property type="match status" value="1"/>
</dbReference>
<evidence type="ECO:0000256" key="3">
    <source>
        <dbReference type="SAM" id="SignalP"/>
    </source>
</evidence>
<dbReference type="PANTHER" id="PTHR46826:SF1">
    <property type="entry name" value="TVP38_TMEM64 FAMILY MEMBRANE PROTEIN YDJX"/>
    <property type="match status" value="1"/>
</dbReference>
<comment type="caution">
    <text evidence="5">The sequence shown here is derived from an EMBL/GenBank/DDBJ whole genome shotgun (WGS) entry which is preliminary data.</text>
</comment>
<evidence type="ECO:0000313" key="5">
    <source>
        <dbReference type="EMBL" id="KAL3765646.1"/>
    </source>
</evidence>
<feature type="region of interest" description="Disordered" evidence="1">
    <location>
        <begin position="492"/>
        <end position="514"/>
    </location>
</feature>
<feature type="compositionally biased region" description="Polar residues" evidence="1">
    <location>
        <begin position="493"/>
        <end position="514"/>
    </location>
</feature>
<feature type="transmembrane region" description="Helical" evidence="2">
    <location>
        <begin position="171"/>
        <end position="196"/>
    </location>
</feature>
<keyword evidence="3" id="KW-0732">Signal</keyword>